<reference evidence="3" key="1">
    <citation type="submission" date="2023-10" db="EMBL/GenBank/DDBJ databases">
        <authorList>
            <person name="Chen Y."/>
            <person name="Shah S."/>
            <person name="Dougan E. K."/>
            <person name="Thang M."/>
            <person name="Chan C."/>
        </authorList>
    </citation>
    <scope>NUCLEOTIDE SEQUENCE [LARGE SCALE GENOMIC DNA]</scope>
</reference>
<feature type="compositionally biased region" description="Basic and acidic residues" evidence="2">
    <location>
        <begin position="221"/>
        <end position="234"/>
    </location>
</feature>
<comment type="caution">
    <text evidence="3">The sequence shown here is derived from an EMBL/GenBank/DDBJ whole genome shotgun (WGS) entry which is preliminary data.</text>
</comment>
<accession>A0ABN9X896</accession>
<name>A0ABN9X896_9DINO</name>
<feature type="region of interest" description="Disordered" evidence="2">
    <location>
        <begin position="213"/>
        <end position="234"/>
    </location>
</feature>
<feature type="coiled-coil region" evidence="1">
    <location>
        <begin position="125"/>
        <end position="159"/>
    </location>
</feature>
<evidence type="ECO:0000256" key="1">
    <source>
        <dbReference type="SAM" id="Coils"/>
    </source>
</evidence>
<gene>
    <name evidence="3" type="ORF">PCOR1329_LOCUS74370</name>
</gene>
<feature type="non-terminal residue" evidence="3">
    <location>
        <position position="1"/>
    </location>
</feature>
<dbReference type="Proteomes" id="UP001189429">
    <property type="component" value="Unassembled WGS sequence"/>
</dbReference>
<evidence type="ECO:0000313" key="3">
    <source>
        <dbReference type="EMBL" id="CAK0895691.1"/>
    </source>
</evidence>
<dbReference type="EMBL" id="CAUYUJ010020075">
    <property type="protein sequence ID" value="CAK0895691.1"/>
    <property type="molecule type" value="Genomic_DNA"/>
</dbReference>
<evidence type="ECO:0008006" key="5">
    <source>
        <dbReference type="Google" id="ProtNLM"/>
    </source>
</evidence>
<evidence type="ECO:0000256" key="2">
    <source>
        <dbReference type="SAM" id="MobiDB-lite"/>
    </source>
</evidence>
<proteinExistence type="predicted"/>
<organism evidence="3 4">
    <name type="scientific">Prorocentrum cordatum</name>
    <dbReference type="NCBI Taxonomy" id="2364126"/>
    <lineage>
        <taxon>Eukaryota</taxon>
        <taxon>Sar</taxon>
        <taxon>Alveolata</taxon>
        <taxon>Dinophyceae</taxon>
        <taxon>Prorocentrales</taxon>
        <taxon>Prorocentraceae</taxon>
        <taxon>Prorocentrum</taxon>
    </lineage>
</organism>
<evidence type="ECO:0000313" key="4">
    <source>
        <dbReference type="Proteomes" id="UP001189429"/>
    </source>
</evidence>
<sequence length="234" mass="25371">QQKWGASKQVTDVEKLTKRIEFRIPQMQAASDKEREAWERSSAQAKATEAVDEGCSQAGAKKQRLAEIDGSLECTKDDASEGALAYRAELQKEHAGTLAELGGAQPASAQLNGISEKLGRITARTEKAEAAVAANTKQIDALQAEIEKGDAQLGQHRKDVLEVEQTMREVGSTGAKPPARKREQRAIVRCGGRPRGPGGDRTSCWWRRAGRILAKGAPRQAQRDGGEEGPHRRA</sequence>
<keyword evidence="4" id="KW-1185">Reference proteome</keyword>
<keyword evidence="1" id="KW-0175">Coiled coil</keyword>
<feature type="region of interest" description="Disordered" evidence="2">
    <location>
        <begin position="39"/>
        <end position="59"/>
    </location>
</feature>
<protein>
    <recommendedName>
        <fullName evidence="5">Structural maintenance of chromosomes protein 5</fullName>
    </recommendedName>
</protein>